<evidence type="ECO:0000313" key="7">
    <source>
        <dbReference type="Proteomes" id="UP000054937"/>
    </source>
</evidence>
<sequence>MENQKGVYKDADEIVYQVNEKDEEIGPVKRQEVRDKTLIHRCTFIFVKNSEDKFWVHKRTMQKAWCPGYYDLAFGGVVDYGEDYYTSAKRELKEEAGLETDITEQMKIYYEDSKSKSFGMVYTTNSDGPLKLQESEVESVHLMSKQEILQKAENQEKIAPDSLKAFKELIKQNKIN</sequence>
<keyword evidence="3 6" id="KW-0378">Hydrolase</keyword>
<evidence type="ECO:0000256" key="1">
    <source>
        <dbReference type="ARBA" id="ARBA00001946"/>
    </source>
</evidence>
<evidence type="ECO:0000256" key="3">
    <source>
        <dbReference type="ARBA" id="ARBA00022801"/>
    </source>
</evidence>
<accession>A0A0V0R444</accession>
<dbReference type="PROSITE" id="PS51462">
    <property type="entry name" value="NUDIX"/>
    <property type="match status" value="1"/>
</dbReference>
<keyword evidence="4" id="KW-0460">Magnesium</keyword>
<evidence type="ECO:0000259" key="5">
    <source>
        <dbReference type="PROSITE" id="PS51462"/>
    </source>
</evidence>
<dbReference type="CDD" id="cd04697">
    <property type="entry name" value="NUDIX_Hydrolase"/>
    <property type="match status" value="1"/>
</dbReference>
<dbReference type="SUPFAM" id="SSF55811">
    <property type="entry name" value="Nudix"/>
    <property type="match status" value="1"/>
</dbReference>
<dbReference type="AlphaFoldDB" id="A0A0V0R444"/>
<dbReference type="OMA" id="KDFYPGW"/>
<keyword evidence="2" id="KW-0479">Metal-binding</keyword>
<dbReference type="InterPro" id="IPR000086">
    <property type="entry name" value="NUDIX_hydrolase_dom"/>
</dbReference>
<dbReference type="InterPro" id="IPR024195">
    <property type="entry name" value="NUDIX_hydrolase_YfcD_pred"/>
</dbReference>
<name>A0A0V0R444_PSEPJ</name>
<dbReference type="Proteomes" id="UP000054937">
    <property type="component" value="Unassembled WGS sequence"/>
</dbReference>
<proteinExistence type="predicted"/>
<protein>
    <submittedName>
        <fullName evidence="6">NUDIX hydrolase domain protein</fullName>
    </submittedName>
</protein>
<dbReference type="GO" id="GO:0016817">
    <property type="term" value="F:hydrolase activity, acting on acid anhydrides"/>
    <property type="evidence" value="ECO:0007669"/>
    <property type="project" value="InterPro"/>
</dbReference>
<dbReference type="GO" id="GO:0046872">
    <property type="term" value="F:metal ion binding"/>
    <property type="evidence" value="ECO:0007669"/>
    <property type="project" value="UniProtKB-KW"/>
</dbReference>
<reference evidence="6 7" key="1">
    <citation type="journal article" date="2015" name="Sci. Rep.">
        <title>Genome of the facultative scuticociliatosis pathogen Pseudocohnilembus persalinus provides insight into its virulence through horizontal gene transfer.</title>
        <authorList>
            <person name="Xiong J."/>
            <person name="Wang G."/>
            <person name="Cheng J."/>
            <person name="Tian M."/>
            <person name="Pan X."/>
            <person name="Warren A."/>
            <person name="Jiang C."/>
            <person name="Yuan D."/>
            <person name="Miao W."/>
        </authorList>
    </citation>
    <scope>NUCLEOTIDE SEQUENCE [LARGE SCALE GENOMIC DNA]</scope>
    <source>
        <strain evidence="6">36N120E</strain>
    </source>
</reference>
<keyword evidence="7" id="KW-1185">Reference proteome</keyword>
<dbReference type="Gene3D" id="3.90.79.10">
    <property type="entry name" value="Nucleoside Triphosphate Pyrophosphohydrolase"/>
    <property type="match status" value="1"/>
</dbReference>
<dbReference type="InParanoid" id="A0A0V0R444"/>
<organism evidence="6 7">
    <name type="scientific">Pseudocohnilembus persalinus</name>
    <name type="common">Ciliate</name>
    <dbReference type="NCBI Taxonomy" id="266149"/>
    <lineage>
        <taxon>Eukaryota</taxon>
        <taxon>Sar</taxon>
        <taxon>Alveolata</taxon>
        <taxon>Ciliophora</taxon>
        <taxon>Intramacronucleata</taxon>
        <taxon>Oligohymenophorea</taxon>
        <taxon>Scuticociliatia</taxon>
        <taxon>Philasterida</taxon>
        <taxon>Pseudocohnilembidae</taxon>
        <taxon>Pseudocohnilembus</taxon>
    </lineage>
</organism>
<gene>
    <name evidence="6" type="ORF">PPERSA_08200</name>
</gene>
<evidence type="ECO:0000256" key="4">
    <source>
        <dbReference type="ARBA" id="ARBA00022842"/>
    </source>
</evidence>
<dbReference type="OrthoDB" id="510307at2759"/>
<comment type="cofactor">
    <cofactor evidence="1">
        <name>Mg(2+)</name>
        <dbReference type="ChEBI" id="CHEBI:18420"/>
    </cofactor>
</comment>
<dbReference type="PANTHER" id="PTHR10885:SF0">
    <property type="entry name" value="ISOPENTENYL-DIPHOSPHATE DELTA-ISOMERASE"/>
    <property type="match status" value="1"/>
</dbReference>
<dbReference type="Pfam" id="PF00293">
    <property type="entry name" value="NUDIX"/>
    <property type="match status" value="1"/>
</dbReference>
<dbReference type="PANTHER" id="PTHR10885">
    <property type="entry name" value="ISOPENTENYL-DIPHOSPHATE DELTA-ISOMERASE"/>
    <property type="match status" value="1"/>
</dbReference>
<comment type="caution">
    <text evidence="6">The sequence shown here is derived from an EMBL/GenBank/DDBJ whole genome shotgun (WGS) entry which is preliminary data.</text>
</comment>
<evidence type="ECO:0000313" key="6">
    <source>
        <dbReference type="EMBL" id="KRX08997.1"/>
    </source>
</evidence>
<feature type="domain" description="Nudix hydrolase" evidence="5">
    <location>
        <begin position="38"/>
        <end position="167"/>
    </location>
</feature>
<dbReference type="PIRSF" id="PIRSF017340">
    <property type="entry name" value="Nudix_hydro"/>
    <property type="match status" value="1"/>
</dbReference>
<dbReference type="InterPro" id="IPR015797">
    <property type="entry name" value="NUDIX_hydrolase-like_dom_sf"/>
</dbReference>
<evidence type="ECO:0000256" key="2">
    <source>
        <dbReference type="ARBA" id="ARBA00022723"/>
    </source>
</evidence>
<dbReference type="EMBL" id="LDAU01000056">
    <property type="protein sequence ID" value="KRX08997.1"/>
    <property type="molecule type" value="Genomic_DNA"/>
</dbReference>